<evidence type="ECO:0000256" key="18">
    <source>
        <dbReference type="ARBA" id="ARBA00031927"/>
    </source>
</evidence>
<dbReference type="Gene3D" id="3.90.79.10">
    <property type="entry name" value="Nucleoside Triphosphate Pyrophosphohydrolase"/>
    <property type="match status" value="1"/>
</dbReference>
<proteinExistence type="inferred from homology"/>
<organism evidence="25 26">
    <name type="scientific">Agaricus bisporus var. burnettii (strain JB137-S8 / ATCC MYA-4627 / FGSC 10392)</name>
    <name type="common">White button mushroom</name>
    <dbReference type="NCBI Taxonomy" id="597362"/>
    <lineage>
        <taxon>Eukaryota</taxon>
        <taxon>Fungi</taxon>
        <taxon>Dikarya</taxon>
        <taxon>Basidiomycota</taxon>
        <taxon>Agaricomycotina</taxon>
        <taxon>Agaricomycetes</taxon>
        <taxon>Agaricomycetidae</taxon>
        <taxon>Agaricales</taxon>
        <taxon>Agaricineae</taxon>
        <taxon>Agaricaceae</taxon>
        <taxon>Agaricus</taxon>
    </lineage>
</organism>
<protein>
    <recommendedName>
        <fullName evidence="14">Oxidized purine nucleoside triphosphate hydrolase</fullName>
        <ecNumber evidence="13">3.6.1.56</ecNumber>
    </recommendedName>
    <alternativeName>
        <fullName evidence="18">2-hydroxy-dATP diphosphatase</fullName>
    </alternativeName>
    <alternativeName>
        <fullName evidence="17">7,8-dihydro-8-oxoguanine triphosphatase</fullName>
    </alternativeName>
    <alternativeName>
        <fullName evidence="16">8-oxo-dGTPase</fullName>
    </alternativeName>
    <alternativeName>
        <fullName evidence="19">Methylated purine nucleoside triphosphate hydrolase</fullName>
    </alternativeName>
    <alternativeName>
        <fullName evidence="15">Nucleoside diphosphate-linked moiety X motif 1</fullName>
    </alternativeName>
</protein>
<evidence type="ECO:0000256" key="12">
    <source>
        <dbReference type="ARBA" id="ARBA00024596"/>
    </source>
</evidence>
<comment type="catalytic activity">
    <reaction evidence="9">
        <text>8-oxo-dATP + H2O = 8-oxo-dAMP + diphosphate + H(+)</text>
        <dbReference type="Rhea" id="RHEA:65396"/>
        <dbReference type="ChEBI" id="CHEBI:15377"/>
        <dbReference type="ChEBI" id="CHEBI:15378"/>
        <dbReference type="ChEBI" id="CHEBI:33019"/>
        <dbReference type="ChEBI" id="CHEBI:71361"/>
        <dbReference type="ChEBI" id="CHEBI:172871"/>
    </reaction>
    <physiologicalReaction direction="left-to-right" evidence="9">
        <dbReference type="Rhea" id="RHEA:65397"/>
    </physiologicalReaction>
</comment>
<evidence type="ECO:0000313" key="25">
    <source>
        <dbReference type="EMBL" id="EKM76499.1"/>
    </source>
</evidence>
<dbReference type="GO" id="GO:0005737">
    <property type="term" value="C:cytoplasm"/>
    <property type="evidence" value="ECO:0007669"/>
    <property type="project" value="TreeGrafter"/>
</dbReference>
<dbReference type="eggNOG" id="ENOG502S254">
    <property type="taxonomic scope" value="Eukaryota"/>
</dbReference>
<comment type="subunit">
    <text evidence="4">Monomer.</text>
</comment>
<evidence type="ECO:0000256" key="4">
    <source>
        <dbReference type="ARBA" id="ARBA00011245"/>
    </source>
</evidence>
<evidence type="ECO:0000256" key="3">
    <source>
        <dbReference type="ARBA" id="ARBA00005582"/>
    </source>
</evidence>
<dbReference type="PROSITE" id="PS00893">
    <property type="entry name" value="NUDIX_BOX"/>
    <property type="match status" value="1"/>
</dbReference>
<dbReference type="GO" id="GO:0046872">
    <property type="term" value="F:metal ion binding"/>
    <property type="evidence" value="ECO:0007669"/>
    <property type="project" value="UniProtKB-KW"/>
</dbReference>
<sequence length="195" mass="22339">MSSQIPPGISQGLDYFASGNDNKEWLPLLPIKHYTVAHILQDDKVLLGYKKRGFGQGMYNGFGGKVEPNETPLQAAVRELEEEAGIKAPLRHIGVLIFIVAGAEKAFHIDIYYAEEFEGTVMDNRTEEMRPEWFSLSPSDGPGELPPIPWDKMWDTDRYWFPLLRDKRPFVGRADFDKNESGAFISRRWWYGTIQ</sequence>
<evidence type="ECO:0000256" key="13">
    <source>
        <dbReference type="ARBA" id="ARBA00026103"/>
    </source>
</evidence>
<dbReference type="PRINTS" id="PR01403">
    <property type="entry name" value="8OXTPHPHTASE"/>
</dbReference>
<dbReference type="InParanoid" id="K5VPV0"/>
<comment type="catalytic activity">
    <reaction evidence="21">
        <text>O(6)-methyl-dGTP + H2O = O(6)-methyl-dGMP + diphosphate + H(+)</text>
        <dbReference type="Rhea" id="RHEA:67600"/>
        <dbReference type="ChEBI" id="CHEBI:15377"/>
        <dbReference type="ChEBI" id="CHEBI:15378"/>
        <dbReference type="ChEBI" id="CHEBI:33019"/>
        <dbReference type="ChEBI" id="CHEBI:169974"/>
        <dbReference type="ChEBI" id="CHEBI:169975"/>
    </reaction>
    <physiologicalReaction direction="left-to-right" evidence="21">
        <dbReference type="Rhea" id="RHEA:67601"/>
    </physiologicalReaction>
</comment>
<evidence type="ECO:0000256" key="21">
    <source>
        <dbReference type="ARBA" id="ARBA00048894"/>
    </source>
</evidence>
<evidence type="ECO:0000256" key="7">
    <source>
        <dbReference type="ARBA" id="ARBA00022842"/>
    </source>
</evidence>
<dbReference type="InterPro" id="IPR003563">
    <property type="entry name" value="8ODP"/>
</dbReference>
<dbReference type="STRING" id="597362.K5VPV0"/>
<evidence type="ECO:0000256" key="5">
    <source>
        <dbReference type="ARBA" id="ARBA00022723"/>
    </source>
</evidence>
<keyword evidence="5" id="KW-0479">Metal-binding</keyword>
<evidence type="ECO:0000256" key="20">
    <source>
        <dbReference type="ARBA" id="ARBA00048002"/>
    </source>
</evidence>
<comment type="subcellular location">
    <subcellularLocation>
        <location evidence="2">Nucleus</location>
    </subcellularLocation>
</comment>
<dbReference type="SUPFAM" id="SSF55811">
    <property type="entry name" value="Nudix"/>
    <property type="match status" value="1"/>
</dbReference>
<dbReference type="KEGG" id="abp:AGABI1DRAFT108808"/>
<dbReference type="CDD" id="cd03427">
    <property type="entry name" value="NUDIX_MTH1_Nudt1"/>
    <property type="match status" value="1"/>
</dbReference>
<evidence type="ECO:0000313" key="26">
    <source>
        <dbReference type="Proteomes" id="UP000008493"/>
    </source>
</evidence>
<comment type="similarity">
    <text evidence="3">Belongs to the Nudix hydrolase family.</text>
</comment>
<evidence type="ECO:0000256" key="23">
    <source>
        <dbReference type="ARBA" id="ARBA00053094"/>
    </source>
</evidence>
<dbReference type="InterPro" id="IPR000086">
    <property type="entry name" value="NUDIX_hydrolase_dom"/>
</dbReference>
<comment type="catalytic activity">
    <reaction evidence="20">
        <text>N(6)-methyl-ATP + H2O = N(6)-methyl-AMP + diphosphate + H(+)</text>
        <dbReference type="Rhea" id="RHEA:67608"/>
        <dbReference type="ChEBI" id="CHEBI:15377"/>
        <dbReference type="ChEBI" id="CHEBI:15378"/>
        <dbReference type="ChEBI" id="CHEBI:33019"/>
        <dbReference type="ChEBI" id="CHEBI:144842"/>
        <dbReference type="ChEBI" id="CHEBI:172873"/>
    </reaction>
    <physiologicalReaction direction="left-to-right" evidence="20">
        <dbReference type="Rhea" id="RHEA:67609"/>
    </physiologicalReaction>
</comment>
<evidence type="ECO:0000256" key="1">
    <source>
        <dbReference type="ARBA" id="ARBA00001946"/>
    </source>
</evidence>
<dbReference type="GO" id="GO:0008413">
    <property type="term" value="F:8-oxo-7,8-dihydroguanosine triphosphate pyrophosphatase activity"/>
    <property type="evidence" value="ECO:0007669"/>
    <property type="project" value="InterPro"/>
</dbReference>
<dbReference type="AlphaFoldDB" id="K5VPV0"/>
<dbReference type="PANTHER" id="PTHR43758">
    <property type="entry name" value="7,8-DIHYDRO-8-OXOGUANINE TRIPHOSPHATASE"/>
    <property type="match status" value="1"/>
</dbReference>
<evidence type="ECO:0000259" key="24">
    <source>
        <dbReference type="PROSITE" id="PS51462"/>
    </source>
</evidence>
<keyword evidence="6" id="KW-0378">Hydrolase</keyword>
<dbReference type="GeneID" id="18822633"/>
<accession>K5VPV0</accession>
<evidence type="ECO:0000256" key="15">
    <source>
        <dbReference type="ARBA" id="ARBA00029673"/>
    </source>
</evidence>
<dbReference type="OrthoDB" id="447842at2759"/>
<evidence type="ECO:0000256" key="2">
    <source>
        <dbReference type="ARBA" id="ARBA00004123"/>
    </source>
</evidence>
<evidence type="ECO:0000256" key="11">
    <source>
        <dbReference type="ARBA" id="ARBA00024486"/>
    </source>
</evidence>
<dbReference type="InterPro" id="IPR015797">
    <property type="entry name" value="NUDIX_hydrolase-like_dom_sf"/>
</dbReference>
<keyword evidence="7" id="KW-0460">Magnesium</keyword>
<dbReference type="Pfam" id="PF00293">
    <property type="entry name" value="NUDIX"/>
    <property type="match status" value="1"/>
</dbReference>
<dbReference type="EC" id="3.6.1.56" evidence="13"/>
<keyword evidence="26" id="KW-1185">Reference proteome</keyword>
<dbReference type="HOGENOM" id="CLU_037162_11_0_1"/>
<dbReference type="Proteomes" id="UP000008493">
    <property type="component" value="Unassembled WGS sequence"/>
</dbReference>
<comment type="catalytic activity">
    <reaction evidence="11">
        <text>8-oxo-dGTP + H2O = 8-oxo-dGMP + diphosphate + H(+)</text>
        <dbReference type="Rhea" id="RHEA:31575"/>
        <dbReference type="ChEBI" id="CHEBI:15377"/>
        <dbReference type="ChEBI" id="CHEBI:15378"/>
        <dbReference type="ChEBI" id="CHEBI:33019"/>
        <dbReference type="ChEBI" id="CHEBI:63224"/>
        <dbReference type="ChEBI" id="CHEBI:77896"/>
    </reaction>
    <physiologicalReaction direction="left-to-right" evidence="11">
        <dbReference type="Rhea" id="RHEA:31576"/>
    </physiologicalReaction>
</comment>
<dbReference type="EMBL" id="JH971402">
    <property type="protein sequence ID" value="EKM76499.1"/>
    <property type="molecule type" value="Genomic_DNA"/>
</dbReference>
<dbReference type="OMA" id="MWADDEF"/>
<evidence type="ECO:0000256" key="10">
    <source>
        <dbReference type="ARBA" id="ARBA00024459"/>
    </source>
</evidence>
<evidence type="ECO:0000256" key="8">
    <source>
        <dbReference type="ARBA" id="ARBA00023242"/>
    </source>
</evidence>
<evidence type="ECO:0000256" key="17">
    <source>
        <dbReference type="ARBA" id="ARBA00030682"/>
    </source>
</evidence>
<dbReference type="GO" id="GO:0005634">
    <property type="term" value="C:nucleus"/>
    <property type="evidence" value="ECO:0007669"/>
    <property type="project" value="UniProtKB-SubCell"/>
</dbReference>
<name>K5VPV0_AGABU</name>
<dbReference type="RefSeq" id="XP_007332938.1">
    <property type="nucleotide sequence ID" value="XM_007332876.1"/>
</dbReference>
<evidence type="ECO:0000256" key="6">
    <source>
        <dbReference type="ARBA" id="ARBA00022801"/>
    </source>
</evidence>
<evidence type="ECO:0000256" key="19">
    <source>
        <dbReference type="ARBA" id="ARBA00032071"/>
    </source>
</evidence>
<dbReference type="InterPro" id="IPR020084">
    <property type="entry name" value="NUDIX_hydrolase_CS"/>
</dbReference>
<feature type="domain" description="Nudix hydrolase" evidence="24">
    <location>
        <begin position="30"/>
        <end position="159"/>
    </location>
</feature>
<comment type="function">
    <text evidence="23">Oxidized purine nucleoside triphosphate hydrolase which is a prominent sanitizer of the oxidized nucleotide pool. Catalyzes the hydrolysis of 2-oxo-dATP (2-hydroxy-dATP) into 2-oxo-dAMP. Also has a significant hydrolase activity toward 2-oxo-ATP, 8-oxo-dGTP and 8-oxo-dATP. Through the hydrolysis of oxidized purine nucleoside triphosphates, prevents their incorporation into DNA and the subsequent transversions A:T to C:G and G:C to T:A. Also catalyzes the hydrolysis of methylated purine nucleoside triphosphate preventing their integration into DNA. Through this antimutagenic activity protects cells from oxidative stress.</text>
</comment>
<comment type="cofactor">
    <cofactor evidence="1">
        <name>Mg(2+)</name>
        <dbReference type="ChEBI" id="CHEBI:18420"/>
    </cofactor>
</comment>
<comment type="catalytic activity">
    <reaction evidence="22">
        <text>N(6)-methyl-dATP + H2O = N(6)-methyl-dAMP + diphosphate + H(+)</text>
        <dbReference type="Rhea" id="RHEA:67604"/>
        <dbReference type="ChEBI" id="CHEBI:15377"/>
        <dbReference type="ChEBI" id="CHEBI:15378"/>
        <dbReference type="ChEBI" id="CHEBI:33019"/>
        <dbReference type="ChEBI" id="CHEBI:169976"/>
        <dbReference type="ChEBI" id="CHEBI:172872"/>
    </reaction>
    <physiologicalReaction direction="left-to-right" evidence="22">
        <dbReference type="Rhea" id="RHEA:67605"/>
    </physiologicalReaction>
</comment>
<reference evidence="26" key="1">
    <citation type="journal article" date="2012" name="Proc. Natl. Acad. Sci. U.S.A.">
        <title>Genome sequence of the button mushroom Agaricus bisporus reveals mechanisms governing adaptation to a humic-rich ecological niche.</title>
        <authorList>
            <person name="Morin E."/>
            <person name="Kohler A."/>
            <person name="Baker A.R."/>
            <person name="Foulongne-Oriol M."/>
            <person name="Lombard V."/>
            <person name="Nagy L.G."/>
            <person name="Ohm R.A."/>
            <person name="Patyshakuliyeva A."/>
            <person name="Brun A."/>
            <person name="Aerts A.L."/>
            <person name="Bailey A.M."/>
            <person name="Billette C."/>
            <person name="Coutinho P.M."/>
            <person name="Deakin G."/>
            <person name="Doddapaneni H."/>
            <person name="Floudas D."/>
            <person name="Grimwood J."/>
            <person name="Hilden K."/>
            <person name="Kuees U."/>
            <person name="LaButti K.M."/>
            <person name="Lapidus A."/>
            <person name="Lindquist E.A."/>
            <person name="Lucas S.M."/>
            <person name="Murat C."/>
            <person name="Riley R.W."/>
            <person name="Salamov A.A."/>
            <person name="Schmutz J."/>
            <person name="Subramanian V."/>
            <person name="Woesten H.A.B."/>
            <person name="Xu J."/>
            <person name="Eastwood D.C."/>
            <person name="Foster G.D."/>
            <person name="Sonnenberg A.S."/>
            <person name="Cullen D."/>
            <person name="de Vries R.P."/>
            <person name="Lundell T."/>
            <person name="Hibbett D.S."/>
            <person name="Henrissat B."/>
            <person name="Burton K.S."/>
            <person name="Kerrigan R.W."/>
            <person name="Challen M.P."/>
            <person name="Grigoriev I.V."/>
            <person name="Martin F."/>
        </authorList>
    </citation>
    <scope>NUCLEOTIDE SEQUENCE [LARGE SCALE GENOMIC DNA]</scope>
    <source>
        <strain evidence="26">JB137-S8 / ATCC MYA-4627 / FGSC 10392</strain>
    </source>
</reference>
<dbReference type="GO" id="GO:0008828">
    <property type="term" value="F:dATP diphosphatase activity"/>
    <property type="evidence" value="ECO:0007669"/>
    <property type="project" value="UniProtKB-EC"/>
</dbReference>
<evidence type="ECO:0000256" key="14">
    <source>
        <dbReference type="ARBA" id="ARBA00026218"/>
    </source>
</evidence>
<dbReference type="PROSITE" id="PS51462">
    <property type="entry name" value="NUDIX"/>
    <property type="match status" value="1"/>
</dbReference>
<comment type="catalytic activity">
    <reaction evidence="10">
        <text>2-oxo-dATP + H2O = 2-oxo-dAMP + diphosphate + H(+)</text>
        <dbReference type="Rhea" id="RHEA:31583"/>
        <dbReference type="ChEBI" id="CHEBI:15377"/>
        <dbReference type="ChEBI" id="CHEBI:15378"/>
        <dbReference type="ChEBI" id="CHEBI:33019"/>
        <dbReference type="ChEBI" id="CHEBI:63212"/>
        <dbReference type="ChEBI" id="CHEBI:77897"/>
        <dbReference type="EC" id="3.6.1.56"/>
    </reaction>
    <physiologicalReaction direction="left-to-right" evidence="10">
        <dbReference type="Rhea" id="RHEA:31584"/>
    </physiologicalReaction>
</comment>
<gene>
    <name evidence="25" type="ORF">AGABI1DRAFT_108808</name>
</gene>
<evidence type="ECO:0000256" key="22">
    <source>
        <dbReference type="ARBA" id="ARBA00049032"/>
    </source>
</evidence>
<dbReference type="GO" id="GO:0042262">
    <property type="term" value="P:DNA protection"/>
    <property type="evidence" value="ECO:0007669"/>
    <property type="project" value="InterPro"/>
</dbReference>
<keyword evidence="8" id="KW-0539">Nucleus</keyword>
<evidence type="ECO:0000256" key="9">
    <source>
        <dbReference type="ARBA" id="ARBA00024448"/>
    </source>
</evidence>
<comment type="catalytic activity">
    <reaction evidence="12">
        <text>2-oxo-ATP + H2O = 2-oxo-AMP + diphosphate + H(+)</text>
        <dbReference type="Rhea" id="RHEA:67392"/>
        <dbReference type="ChEBI" id="CHEBI:15377"/>
        <dbReference type="ChEBI" id="CHEBI:15378"/>
        <dbReference type="ChEBI" id="CHEBI:33019"/>
        <dbReference type="ChEBI" id="CHEBI:71395"/>
        <dbReference type="ChEBI" id="CHEBI:172878"/>
    </reaction>
    <physiologicalReaction direction="left-to-right" evidence="12">
        <dbReference type="Rhea" id="RHEA:67393"/>
    </physiologicalReaction>
</comment>
<evidence type="ECO:0000256" key="16">
    <source>
        <dbReference type="ARBA" id="ARBA00030634"/>
    </source>
</evidence>
<dbReference type="PANTHER" id="PTHR43758:SF2">
    <property type="entry name" value="OXIDIZED PURINE NUCLEOSIDE TRIPHOSPHATE HYDROLASE"/>
    <property type="match status" value="1"/>
</dbReference>